<feature type="compositionally biased region" description="Basic and acidic residues" evidence="1">
    <location>
        <begin position="23"/>
        <end position="44"/>
    </location>
</feature>
<comment type="caution">
    <text evidence="2">The sequence shown here is derived from an EMBL/GenBank/DDBJ whole genome shotgun (WGS) entry which is preliminary data.</text>
</comment>
<proteinExistence type="predicted"/>
<dbReference type="AlphaFoldDB" id="A0A8K1CCF2"/>
<evidence type="ECO:0000313" key="3">
    <source>
        <dbReference type="Proteomes" id="UP000794436"/>
    </source>
</evidence>
<feature type="compositionally biased region" description="Polar residues" evidence="1">
    <location>
        <begin position="45"/>
        <end position="54"/>
    </location>
</feature>
<evidence type="ECO:0000256" key="1">
    <source>
        <dbReference type="SAM" id="MobiDB-lite"/>
    </source>
</evidence>
<sequence>MKKNGEMHRLCEEHRAKANSNQKRVDERKRTLKQPDREEQKATSRENNAGTVTPSEDHIDDESASFNLSLLDPDDLDDMEIEDLEDLVLAAQFDEMKQG</sequence>
<accession>A0A8K1CCF2</accession>
<name>A0A8K1CCF2_PYTOL</name>
<evidence type="ECO:0000313" key="2">
    <source>
        <dbReference type="EMBL" id="TMW60786.1"/>
    </source>
</evidence>
<dbReference type="Proteomes" id="UP000794436">
    <property type="component" value="Unassembled WGS sequence"/>
</dbReference>
<dbReference type="EMBL" id="SPLM01000108">
    <property type="protein sequence ID" value="TMW60786.1"/>
    <property type="molecule type" value="Genomic_DNA"/>
</dbReference>
<protein>
    <submittedName>
        <fullName evidence="2">Uncharacterized protein</fullName>
    </submittedName>
</protein>
<keyword evidence="3" id="KW-1185">Reference proteome</keyword>
<gene>
    <name evidence="2" type="ORF">Poli38472_000828</name>
</gene>
<organism evidence="2 3">
    <name type="scientific">Pythium oligandrum</name>
    <name type="common">Mycoparasitic fungus</name>
    <dbReference type="NCBI Taxonomy" id="41045"/>
    <lineage>
        <taxon>Eukaryota</taxon>
        <taxon>Sar</taxon>
        <taxon>Stramenopiles</taxon>
        <taxon>Oomycota</taxon>
        <taxon>Peronosporomycetes</taxon>
        <taxon>Pythiales</taxon>
        <taxon>Pythiaceae</taxon>
        <taxon>Pythium</taxon>
    </lineage>
</organism>
<dbReference type="OrthoDB" id="74205at2759"/>
<reference evidence="2" key="1">
    <citation type="submission" date="2019-03" db="EMBL/GenBank/DDBJ databases">
        <title>Long read genome sequence of the mycoparasitic Pythium oligandrum ATCC 38472 isolated from sugarbeet rhizosphere.</title>
        <authorList>
            <person name="Gaulin E."/>
        </authorList>
    </citation>
    <scope>NUCLEOTIDE SEQUENCE</scope>
    <source>
        <strain evidence="2">ATCC 38472_TT</strain>
    </source>
</reference>
<feature type="region of interest" description="Disordered" evidence="1">
    <location>
        <begin position="1"/>
        <end position="73"/>
    </location>
</feature>
<feature type="compositionally biased region" description="Basic and acidic residues" evidence="1">
    <location>
        <begin position="1"/>
        <end position="16"/>
    </location>
</feature>